<reference evidence="6 7" key="1">
    <citation type="journal article" date="2012" name="J. Bacteriol.">
        <title>Genome sequence of Mycobacterium hassiacum DSM 44199, a rare source of heat-stable mycobacterial proteins.</title>
        <authorList>
            <person name="Tiago I."/>
            <person name="Maranha A."/>
            <person name="Mendes V."/>
            <person name="Alarico S."/>
            <person name="Moynihan P.J."/>
            <person name="Clarke A.J."/>
            <person name="Macedo-Ribeiro S."/>
            <person name="Pereira P.J."/>
            <person name="Empadinhas N."/>
        </authorList>
    </citation>
    <scope>NUCLEOTIDE SEQUENCE [LARGE SCALE GENOMIC DNA]</scope>
    <source>
        <strain evidence="7">DSM 44199 / CIP 105218 / JCM 12690 / 3849</strain>
    </source>
</reference>
<evidence type="ECO:0000256" key="2">
    <source>
        <dbReference type="ARBA" id="ARBA00023186"/>
    </source>
</evidence>
<comment type="function">
    <text evidence="3">Required for maturation of urease via the functional incorporation of the urease nickel metallocenter.</text>
</comment>
<dbReference type="InterPro" id="IPR004029">
    <property type="entry name" value="UreE_N"/>
</dbReference>
<dbReference type="EMBL" id="AMRA01000102">
    <property type="protein sequence ID" value="EKF22185.1"/>
    <property type="molecule type" value="Genomic_DNA"/>
</dbReference>
<keyword evidence="7" id="KW-1185">Reference proteome</keyword>
<dbReference type="InterPro" id="IPR036118">
    <property type="entry name" value="UreE_N_sf"/>
</dbReference>
<dbReference type="GO" id="GO:0019627">
    <property type="term" value="P:urea metabolic process"/>
    <property type="evidence" value="ECO:0007669"/>
    <property type="project" value="InterPro"/>
</dbReference>
<dbReference type="GO" id="GO:0065003">
    <property type="term" value="P:protein-containing complex assembly"/>
    <property type="evidence" value="ECO:0007669"/>
    <property type="project" value="InterPro"/>
</dbReference>
<dbReference type="eggNOG" id="COG0830">
    <property type="taxonomic scope" value="Bacteria"/>
</dbReference>
<dbReference type="HAMAP" id="MF_01385">
    <property type="entry name" value="UreF"/>
    <property type="match status" value="1"/>
</dbReference>
<dbReference type="Pfam" id="PF02814">
    <property type="entry name" value="UreE_N"/>
    <property type="match status" value="1"/>
</dbReference>
<dbReference type="Gene3D" id="2.60.260.20">
    <property type="entry name" value="Urease metallochaperone UreE, N-terminal domain"/>
    <property type="match status" value="1"/>
</dbReference>
<name>K5BAG2_MYCHD</name>
<protein>
    <recommendedName>
        <fullName evidence="3">Urease accessory protein UreF</fullName>
    </recommendedName>
</protein>
<dbReference type="RefSeq" id="WP_005630156.1">
    <property type="nucleotide sequence ID" value="NZ_AMRA01000102.1"/>
</dbReference>
<feature type="domain" description="UreE urease accessory N-terminal" evidence="5">
    <location>
        <begin position="1"/>
        <end position="69"/>
    </location>
</feature>
<dbReference type="Pfam" id="PF01730">
    <property type="entry name" value="UreF"/>
    <property type="match status" value="1"/>
</dbReference>
<keyword evidence="2 3" id="KW-0143">Chaperone</keyword>
<evidence type="ECO:0000256" key="1">
    <source>
        <dbReference type="ARBA" id="ARBA00022988"/>
    </source>
</evidence>
<evidence type="ECO:0000313" key="7">
    <source>
        <dbReference type="Proteomes" id="UP000006265"/>
    </source>
</evidence>
<dbReference type="Pfam" id="PF05194">
    <property type="entry name" value="UreE_C"/>
    <property type="match status" value="1"/>
</dbReference>
<dbReference type="Proteomes" id="UP000006265">
    <property type="component" value="Unassembled WGS sequence"/>
</dbReference>
<proteinExistence type="inferred from homology"/>
<feature type="compositionally biased region" description="Low complexity" evidence="4">
    <location>
        <begin position="168"/>
        <end position="191"/>
    </location>
</feature>
<organism evidence="6 7">
    <name type="scientific">Mycolicibacterium hassiacum (strain DSM 44199 / CIP 105218 / JCM 12690 / 3849)</name>
    <name type="common">Mycobacterium hassiacum</name>
    <dbReference type="NCBI Taxonomy" id="1122247"/>
    <lineage>
        <taxon>Bacteria</taxon>
        <taxon>Bacillati</taxon>
        <taxon>Actinomycetota</taxon>
        <taxon>Actinomycetes</taxon>
        <taxon>Mycobacteriales</taxon>
        <taxon>Mycobacteriaceae</taxon>
        <taxon>Mycolicibacterium</taxon>
    </lineage>
</organism>
<dbReference type="InterPro" id="IPR038277">
    <property type="entry name" value="UreF_sf"/>
</dbReference>
<keyword evidence="1 3" id="KW-0996">Nickel insertion</keyword>
<sequence length="422" mass="44777">MLAERIFGDAAEERFRGRRRHYVDVGWGDAGKHRQRVVADTGVEVRIMMPRGTFLRDGAVIADDGTQIVVVRRPPEPAVTVRFADHADAAGARRMLLLGYLLGNQHAPIDVDDERLAAPLFISEQAARELLAELGVTGTVGAAVLAAGGWSRTSASVHTHPHTHDPAQAHAHGASPAHAHSASPAHAHSASPPMPTREHAALALWLQVHDSAFPTGRMVHSHGLEEWLATRPDATGDEIAAAVLDYLRYGYAPLDATFTAAAWRAAPDPGRLTALDTELGSYKLYDNARTASISSGRRLAATVRELGLAGDSAYLDAVLAGHTPGHCAVVEGAVQAGLGIGLHTAVLGSLRAMLASLLSAAVRLGRLGALAGQRAQVRAVDLVVDLAEQACDRPIDEVFSTAPALDISGMRHETRTTRLFRT</sequence>
<dbReference type="InterPro" id="IPR002639">
    <property type="entry name" value="UreF"/>
</dbReference>
<dbReference type="PATRIC" id="fig|1122247.3.peg.3522"/>
<keyword evidence="3" id="KW-0963">Cytoplasm</keyword>
<evidence type="ECO:0000313" key="6">
    <source>
        <dbReference type="EMBL" id="EKF22185.1"/>
    </source>
</evidence>
<dbReference type="GO" id="GO:0005737">
    <property type="term" value="C:cytoplasm"/>
    <property type="evidence" value="ECO:0007669"/>
    <property type="project" value="UniProtKB-SubCell"/>
</dbReference>
<dbReference type="SMART" id="SM00988">
    <property type="entry name" value="UreE_N"/>
    <property type="match status" value="1"/>
</dbReference>
<comment type="caution">
    <text evidence="6">The sequence shown here is derived from an EMBL/GenBank/DDBJ whole genome shotgun (WGS) entry which is preliminary data.</text>
</comment>
<dbReference type="STRING" id="1122247.GCA_000379865_02827"/>
<comment type="similarity">
    <text evidence="3">Belongs to the UreF family.</text>
</comment>
<comment type="subcellular location">
    <subcellularLocation>
        <location evidence="3">Cytoplasm</location>
    </subcellularLocation>
</comment>
<evidence type="ECO:0000259" key="5">
    <source>
        <dbReference type="SMART" id="SM00988"/>
    </source>
</evidence>
<dbReference type="InterPro" id="IPR007864">
    <property type="entry name" value="UreE_C_dom"/>
</dbReference>
<comment type="subunit">
    <text evidence="3">UreD, UreF and UreG form a complex that acts as a GTP-hydrolysis-dependent molecular chaperone, activating the urease apoprotein by helping to assemble the nickel containing metallocenter of UreC. The UreE protein probably delivers the nickel.</text>
</comment>
<feature type="region of interest" description="Disordered" evidence="4">
    <location>
        <begin position="154"/>
        <end position="195"/>
    </location>
</feature>
<dbReference type="GO" id="GO:0016151">
    <property type="term" value="F:nickel cation binding"/>
    <property type="evidence" value="ECO:0007669"/>
    <property type="project" value="UniProtKB-UniRule"/>
</dbReference>
<dbReference type="PANTHER" id="PTHR33620:SF1">
    <property type="entry name" value="UREASE ACCESSORY PROTEIN F"/>
    <property type="match status" value="1"/>
</dbReference>
<dbReference type="PANTHER" id="PTHR33620">
    <property type="entry name" value="UREASE ACCESSORY PROTEIN F"/>
    <property type="match status" value="1"/>
</dbReference>
<evidence type="ECO:0000256" key="4">
    <source>
        <dbReference type="SAM" id="MobiDB-lite"/>
    </source>
</evidence>
<gene>
    <name evidence="3" type="primary">ureF</name>
    <name evidence="6" type="ORF">C731_3672</name>
</gene>
<dbReference type="eggNOG" id="COG2371">
    <property type="taxonomic scope" value="Bacteria"/>
</dbReference>
<dbReference type="Gene3D" id="1.10.4190.10">
    <property type="entry name" value="Urease accessory protein UreF"/>
    <property type="match status" value="1"/>
</dbReference>
<dbReference type="SUPFAM" id="SSF69287">
    <property type="entry name" value="Urease metallochaperone UreE, N-terminal domain"/>
    <property type="match status" value="1"/>
</dbReference>
<evidence type="ECO:0000256" key="3">
    <source>
        <dbReference type="HAMAP-Rule" id="MF_01385"/>
    </source>
</evidence>
<dbReference type="AlphaFoldDB" id="K5BAG2"/>
<accession>K5BAG2</accession>